<dbReference type="EMBL" id="CADCWE010000246">
    <property type="protein sequence ID" value="CAA9561207.1"/>
    <property type="molecule type" value="Genomic_DNA"/>
</dbReference>
<sequence length="47" mass="4526">ATKHGPSGLQLGPFSGAGVADLVMGRGVAVDLEAFGVGRFGGVGESP</sequence>
<dbReference type="Gene3D" id="3.50.50.60">
    <property type="entry name" value="FAD/NAD(P)-binding domain"/>
    <property type="match status" value="1"/>
</dbReference>
<evidence type="ECO:0000313" key="1">
    <source>
        <dbReference type="EMBL" id="CAA9561207.1"/>
    </source>
</evidence>
<dbReference type="AlphaFoldDB" id="A0A6J4UZM4"/>
<reference evidence="1" key="1">
    <citation type="submission" date="2020-02" db="EMBL/GenBank/DDBJ databases">
        <authorList>
            <person name="Meier V. D."/>
        </authorList>
    </citation>
    <scope>NUCLEOTIDE SEQUENCE</scope>
    <source>
        <strain evidence="1">AVDCRST_MAG73</strain>
    </source>
</reference>
<name>A0A6J4UZM4_9BACT</name>
<feature type="non-terminal residue" evidence="1">
    <location>
        <position position="1"/>
    </location>
</feature>
<accession>A0A6J4UZM4</accession>
<proteinExistence type="predicted"/>
<dbReference type="InterPro" id="IPR036188">
    <property type="entry name" value="FAD/NAD-bd_sf"/>
</dbReference>
<organism evidence="1">
    <name type="scientific">uncultured Thermomicrobiales bacterium</name>
    <dbReference type="NCBI Taxonomy" id="1645740"/>
    <lineage>
        <taxon>Bacteria</taxon>
        <taxon>Pseudomonadati</taxon>
        <taxon>Thermomicrobiota</taxon>
        <taxon>Thermomicrobia</taxon>
        <taxon>Thermomicrobiales</taxon>
        <taxon>environmental samples</taxon>
    </lineage>
</organism>
<gene>
    <name evidence="1" type="ORF">AVDCRST_MAG73-3718</name>
</gene>
<protein>
    <submittedName>
        <fullName evidence="1">Uncharacterized protein</fullName>
    </submittedName>
</protein>